<dbReference type="InterPro" id="IPR004265">
    <property type="entry name" value="Dirigent"/>
</dbReference>
<comment type="subunit">
    <text evidence="2 4">Homodimer.</text>
</comment>
<feature type="chain" id="PRO_5023973785" description="Dirigent protein" evidence="4">
    <location>
        <begin position="30"/>
        <end position="188"/>
    </location>
</feature>
<keyword evidence="4" id="KW-0052">Apoplast</keyword>
<dbReference type="OMA" id="FHHTLTE"/>
<accession>A0A5K1B9E6</accession>
<keyword evidence="3 4" id="KW-0964">Secreted</keyword>
<organism evidence="5">
    <name type="scientific">Nymphaea colorata</name>
    <name type="common">pocket water lily</name>
    <dbReference type="NCBI Taxonomy" id="210225"/>
    <lineage>
        <taxon>Eukaryota</taxon>
        <taxon>Viridiplantae</taxon>
        <taxon>Streptophyta</taxon>
        <taxon>Embryophyta</taxon>
        <taxon>Tracheophyta</taxon>
        <taxon>Spermatophyta</taxon>
        <taxon>Magnoliopsida</taxon>
        <taxon>Nymphaeales</taxon>
        <taxon>Nymphaeaceae</taxon>
        <taxon>Nymphaea</taxon>
    </lineage>
</organism>
<dbReference type="Gene3D" id="2.40.480.10">
    <property type="entry name" value="Allene oxide cyclase-like"/>
    <property type="match status" value="1"/>
</dbReference>
<evidence type="ECO:0000256" key="2">
    <source>
        <dbReference type="ARBA" id="ARBA00011738"/>
    </source>
</evidence>
<dbReference type="EMBL" id="LR721781">
    <property type="protein sequence ID" value="VVW11444.1"/>
    <property type="molecule type" value="Genomic_DNA"/>
</dbReference>
<comment type="subcellular location">
    <subcellularLocation>
        <location evidence="4">Secreted</location>
        <location evidence="4">Extracellular space</location>
        <location evidence="4">Apoplast</location>
    </subcellularLocation>
</comment>
<feature type="signal peptide" evidence="4">
    <location>
        <begin position="1"/>
        <end position="29"/>
    </location>
</feature>
<protein>
    <recommendedName>
        <fullName evidence="4">Dirigent protein</fullName>
    </recommendedName>
</protein>
<evidence type="ECO:0000313" key="5">
    <source>
        <dbReference type="EMBL" id="VVW11444.1"/>
    </source>
</evidence>
<keyword evidence="4" id="KW-0732">Signal</keyword>
<evidence type="ECO:0000256" key="1">
    <source>
        <dbReference type="ARBA" id="ARBA00010746"/>
    </source>
</evidence>
<gene>
    <name evidence="5" type="ORF">NYM_LOCUS14416</name>
</gene>
<reference evidence="5" key="1">
    <citation type="submission" date="2019-09" db="EMBL/GenBank/DDBJ databases">
        <authorList>
            <person name="Zhang L."/>
        </authorList>
    </citation>
    <scope>NUCLEOTIDE SEQUENCE</scope>
</reference>
<proteinExistence type="inferred from homology"/>
<dbReference type="InterPro" id="IPR044859">
    <property type="entry name" value="Allene_oxi_cyc_Dirigent"/>
</dbReference>
<dbReference type="GO" id="GO:0009699">
    <property type="term" value="P:phenylpropanoid biosynthetic process"/>
    <property type="evidence" value="ECO:0007669"/>
    <property type="project" value="UniProtKB-ARBA"/>
</dbReference>
<dbReference type="GO" id="GO:0048046">
    <property type="term" value="C:apoplast"/>
    <property type="evidence" value="ECO:0007669"/>
    <property type="project" value="UniProtKB-SubCell"/>
</dbReference>
<comment type="function">
    <text evidence="4">Dirigent proteins impart stereoselectivity on the phenoxy radical-coupling reaction, yielding optically active lignans from two molecules of coniferyl alcohol in the biosynthesis of lignans, flavonolignans, and alkaloids and thus plays a central role in plant secondary metabolism.</text>
</comment>
<dbReference type="Pfam" id="PF03018">
    <property type="entry name" value="Dirigent"/>
    <property type="match status" value="1"/>
</dbReference>
<evidence type="ECO:0000256" key="4">
    <source>
        <dbReference type="RuleBase" id="RU363099"/>
    </source>
</evidence>
<evidence type="ECO:0000256" key="3">
    <source>
        <dbReference type="ARBA" id="ARBA00022525"/>
    </source>
</evidence>
<name>A0A5K1B9E6_9MAGN</name>
<dbReference type="OrthoDB" id="1859279at2759"/>
<dbReference type="Gramene" id="NC3G0142440.1">
    <property type="protein sequence ID" value="NC3G0142440.1:cds"/>
    <property type="gene ID" value="NC3G0142440"/>
</dbReference>
<dbReference type="AlphaFoldDB" id="A0A5K1B9E6"/>
<dbReference type="PANTHER" id="PTHR21495">
    <property type="entry name" value="NUCLEOPORIN-RELATED"/>
    <property type="match status" value="1"/>
</dbReference>
<comment type="similarity">
    <text evidence="1 4">Belongs to the plant dirigent protein family.</text>
</comment>
<sequence>MLPKVIFLSAVAAATLCVVLLAVLSPAHRSPPSSATNSTATAPKLFLSLYLQPPSRSPSPVPANQPAQQSGPSALVFRRAITEHPGSGSPVVGRAQGFVVPADRFPGSGLDVVYLTIDTTELSGGLAVRSPGARLPLAEDLPVVGGTGSFAFARGTAAFVQSAFGADGFAVPYRLKLRLQFPDRSPMT</sequence>